<dbReference type="GO" id="GO:0003677">
    <property type="term" value="F:DNA binding"/>
    <property type="evidence" value="ECO:0007669"/>
    <property type="project" value="InterPro"/>
</dbReference>
<feature type="domain" description="DNA primase/helicase Gp4 N-terminal Bacteriophage T7-like" evidence="1">
    <location>
        <begin position="37"/>
        <end position="69"/>
    </location>
</feature>
<organism evidence="2">
    <name type="scientific">Bellilinea caldifistulae</name>
    <dbReference type="NCBI Taxonomy" id="360411"/>
    <lineage>
        <taxon>Bacteria</taxon>
        <taxon>Bacillati</taxon>
        <taxon>Chloroflexota</taxon>
        <taxon>Anaerolineae</taxon>
        <taxon>Anaerolineales</taxon>
        <taxon>Anaerolineaceae</taxon>
        <taxon>Bellilinea</taxon>
    </lineage>
</organism>
<protein>
    <recommendedName>
        <fullName evidence="1">DNA primase/helicase Gp4 N-terminal Bacteriophage T7-like domain-containing protein</fullName>
    </recommendedName>
</protein>
<dbReference type="SUPFAM" id="SSF56731">
    <property type="entry name" value="DNA primase core"/>
    <property type="match status" value="1"/>
</dbReference>
<comment type="caution">
    <text evidence="2">The sequence shown here is derived from an EMBL/GenBank/DDBJ whole genome shotgun (WGS) entry which is preliminary data.</text>
</comment>
<name>A0A7C4Q771_9CHLR</name>
<gene>
    <name evidence="2" type="ORF">ENT17_00470</name>
</gene>
<evidence type="ECO:0000259" key="1">
    <source>
        <dbReference type="Pfam" id="PF08273"/>
    </source>
</evidence>
<dbReference type="GO" id="GO:0004386">
    <property type="term" value="F:helicase activity"/>
    <property type="evidence" value="ECO:0007669"/>
    <property type="project" value="InterPro"/>
</dbReference>
<sequence length="356" mass="39286">MKSIDLSALKLQIDLLALASAHTSLQRVAASGGGEWAGACPFCGGRDRFRVQPHARPEPRWLCRHCTDGKWQDAIAFGQRLYPHLTFREVCERLSGGRLTLRSAQSRPQPVIQPAYAPPLEEWQQQARRVIERGQENLWSRAGSAARRYLQARGFKETTLQVWKLGYSDGFQIGQMVVPRGVVIPCITGGQVWYLKIALLPGQPIRCPRCGSPARARQPCLACGTVSKYRGVSGNRTAAIFGGDQLINAAQALFVEGEFDALIAWQSLAGEMPVCTVGSASNRLDLAAWGPYLLTLQRLYAVYDPDAAGESGRRWLEGLSERTRPLHLPPGVKDVNDFILQGVDFVGWLHSQITKV</sequence>
<accession>A0A7C4Q771</accession>
<dbReference type="EMBL" id="DSXR01000008">
    <property type="protein sequence ID" value="HGS86074.1"/>
    <property type="molecule type" value="Genomic_DNA"/>
</dbReference>
<dbReference type="Pfam" id="PF08273">
    <property type="entry name" value="Zn_Ribbon_Prim"/>
    <property type="match status" value="1"/>
</dbReference>
<proteinExistence type="predicted"/>
<dbReference type="GO" id="GO:0006260">
    <property type="term" value="P:DNA replication"/>
    <property type="evidence" value="ECO:0007669"/>
    <property type="project" value="InterPro"/>
</dbReference>
<dbReference type="Gene3D" id="3.90.580.10">
    <property type="entry name" value="Zinc finger, CHC2-type domain"/>
    <property type="match status" value="1"/>
</dbReference>
<dbReference type="InterPro" id="IPR036977">
    <property type="entry name" value="DNA_primase_Znf_CHC2"/>
</dbReference>
<reference evidence="2" key="1">
    <citation type="journal article" date="2020" name="mSystems">
        <title>Genome- and Community-Level Interaction Insights into Carbon Utilization and Element Cycling Functions of Hydrothermarchaeota in Hydrothermal Sediment.</title>
        <authorList>
            <person name="Zhou Z."/>
            <person name="Liu Y."/>
            <person name="Xu W."/>
            <person name="Pan J."/>
            <person name="Luo Z.H."/>
            <person name="Li M."/>
        </authorList>
    </citation>
    <scope>NUCLEOTIDE SEQUENCE [LARGE SCALE GENOMIC DNA]</scope>
    <source>
        <strain evidence="2">SpSt-556</strain>
    </source>
</reference>
<dbReference type="SUPFAM" id="SSF57783">
    <property type="entry name" value="Zinc beta-ribbon"/>
    <property type="match status" value="1"/>
</dbReference>
<dbReference type="Gene3D" id="3.40.1360.10">
    <property type="match status" value="1"/>
</dbReference>
<dbReference type="GO" id="GO:0008270">
    <property type="term" value="F:zinc ion binding"/>
    <property type="evidence" value="ECO:0007669"/>
    <property type="project" value="InterPro"/>
</dbReference>
<evidence type="ECO:0000313" key="2">
    <source>
        <dbReference type="EMBL" id="HGS86074.1"/>
    </source>
</evidence>
<dbReference type="InterPro" id="IPR013237">
    <property type="entry name" value="Phage_T7_Gp4_N"/>
</dbReference>
<dbReference type="AlphaFoldDB" id="A0A7C4Q771"/>